<keyword evidence="11" id="KW-1185">Reference proteome</keyword>
<accession>A0AAW1QKA7</accession>
<dbReference type="PROSITE" id="PS50199">
    <property type="entry name" value="ZF_RANBP2_2"/>
    <property type="match status" value="2"/>
</dbReference>
<evidence type="ECO:0008006" key="12">
    <source>
        <dbReference type="Google" id="ProtNLM"/>
    </source>
</evidence>
<dbReference type="PROSITE" id="PS50127">
    <property type="entry name" value="UBC_2"/>
    <property type="match status" value="1"/>
</dbReference>
<dbReference type="InterPro" id="IPR016135">
    <property type="entry name" value="UBQ-conjugating_enzyme/RWD"/>
</dbReference>
<evidence type="ECO:0000256" key="6">
    <source>
        <dbReference type="PROSITE-ProRule" id="PRU00322"/>
    </source>
</evidence>
<dbReference type="SUPFAM" id="SSF90209">
    <property type="entry name" value="Ran binding protein zinc finger-like"/>
    <property type="match status" value="1"/>
</dbReference>
<feature type="domain" description="UBC core" evidence="8">
    <location>
        <begin position="665"/>
        <end position="830"/>
    </location>
</feature>
<evidence type="ECO:0000313" key="10">
    <source>
        <dbReference type="EMBL" id="KAK9821526.1"/>
    </source>
</evidence>
<dbReference type="InterPro" id="IPR000608">
    <property type="entry name" value="UBC"/>
</dbReference>
<dbReference type="GO" id="GO:0008270">
    <property type="term" value="F:zinc ion binding"/>
    <property type="evidence" value="ECO:0007669"/>
    <property type="project" value="UniProtKB-KW"/>
</dbReference>
<evidence type="ECO:0000313" key="11">
    <source>
        <dbReference type="Proteomes" id="UP001438707"/>
    </source>
</evidence>
<evidence type="ECO:0000256" key="3">
    <source>
        <dbReference type="ARBA" id="ARBA00022771"/>
    </source>
</evidence>
<dbReference type="PANTHER" id="PTHR46116:SF39">
    <property type="entry name" value="BACULOVIRAL IAP REPEAT-CONTAINING PROTEIN 6"/>
    <property type="match status" value="1"/>
</dbReference>
<keyword evidence="2" id="KW-0479">Metal-binding</keyword>
<dbReference type="Proteomes" id="UP001438707">
    <property type="component" value="Unassembled WGS sequence"/>
</dbReference>
<name>A0AAW1QKA7_9CHLO</name>
<feature type="domain" description="RanBP2-type" evidence="9">
    <location>
        <begin position="8"/>
        <end position="37"/>
    </location>
</feature>
<dbReference type="Gene3D" id="4.10.1060.10">
    <property type="entry name" value="Zinc finger, RanBP2-type"/>
    <property type="match status" value="2"/>
</dbReference>
<evidence type="ECO:0000256" key="1">
    <source>
        <dbReference type="ARBA" id="ARBA00022679"/>
    </source>
</evidence>
<feature type="compositionally biased region" description="Low complexity" evidence="7">
    <location>
        <begin position="313"/>
        <end position="322"/>
    </location>
</feature>
<dbReference type="PROSITE" id="PS01358">
    <property type="entry name" value="ZF_RANBP2_1"/>
    <property type="match status" value="2"/>
</dbReference>
<dbReference type="InterPro" id="IPR001876">
    <property type="entry name" value="Znf_RanBP2"/>
</dbReference>
<dbReference type="AlphaFoldDB" id="A0AAW1QKA7"/>
<dbReference type="EMBL" id="JALJOS010000037">
    <property type="protein sequence ID" value="KAK9821526.1"/>
    <property type="molecule type" value="Genomic_DNA"/>
</dbReference>
<dbReference type="Pfam" id="PF00179">
    <property type="entry name" value="UQ_con"/>
    <property type="match status" value="1"/>
</dbReference>
<dbReference type="PANTHER" id="PTHR46116">
    <property type="entry name" value="(E3-INDEPENDENT) E2 UBIQUITIN-CONJUGATING ENZYME"/>
    <property type="match status" value="1"/>
</dbReference>
<feature type="region of interest" description="Disordered" evidence="7">
    <location>
        <begin position="353"/>
        <end position="425"/>
    </location>
</feature>
<keyword evidence="1" id="KW-0808">Transferase</keyword>
<evidence type="ECO:0000259" key="8">
    <source>
        <dbReference type="PROSITE" id="PS50127"/>
    </source>
</evidence>
<dbReference type="CDD" id="cd23810">
    <property type="entry name" value="UBCc_BIRC6"/>
    <property type="match status" value="1"/>
</dbReference>
<evidence type="ECO:0000256" key="5">
    <source>
        <dbReference type="ARBA" id="ARBA00022833"/>
    </source>
</evidence>
<dbReference type="SUPFAM" id="SSF54495">
    <property type="entry name" value="UBC-like"/>
    <property type="match status" value="1"/>
</dbReference>
<proteinExistence type="predicted"/>
<dbReference type="GO" id="GO:0016740">
    <property type="term" value="F:transferase activity"/>
    <property type="evidence" value="ECO:0007669"/>
    <property type="project" value="UniProtKB-KW"/>
</dbReference>
<evidence type="ECO:0000256" key="7">
    <source>
        <dbReference type="SAM" id="MobiDB-lite"/>
    </source>
</evidence>
<protein>
    <recommendedName>
        <fullName evidence="12">UBC core domain-containing protein</fullName>
    </recommendedName>
</protein>
<organism evidence="10 11">
    <name type="scientific">Apatococcus lobatus</name>
    <dbReference type="NCBI Taxonomy" id="904363"/>
    <lineage>
        <taxon>Eukaryota</taxon>
        <taxon>Viridiplantae</taxon>
        <taxon>Chlorophyta</taxon>
        <taxon>core chlorophytes</taxon>
        <taxon>Trebouxiophyceae</taxon>
        <taxon>Chlorellales</taxon>
        <taxon>Chlorellaceae</taxon>
        <taxon>Apatococcus</taxon>
    </lineage>
</organism>
<keyword evidence="3 6" id="KW-0863">Zinc-finger</keyword>
<keyword evidence="5" id="KW-0862">Zinc</keyword>
<feature type="region of interest" description="Disordered" evidence="7">
    <location>
        <begin position="890"/>
        <end position="909"/>
    </location>
</feature>
<feature type="compositionally biased region" description="Polar residues" evidence="7">
    <location>
        <begin position="296"/>
        <end position="311"/>
    </location>
</feature>
<dbReference type="InterPro" id="IPR036443">
    <property type="entry name" value="Znf_RanBP2_sf"/>
</dbReference>
<evidence type="ECO:0000259" key="9">
    <source>
        <dbReference type="PROSITE" id="PS50199"/>
    </source>
</evidence>
<dbReference type="SMART" id="SM00547">
    <property type="entry name" value="ZnF_RBZ"/>
    <property type="match status" value="2"/>
</dbReference>
<comment type="caution">
    <text evidence="10">The sequence shown here is derived from an EMBL/GenBank/DDBJ whole genome shotgun (WGS) entry which is preliminary data.</text>
</comment>
<feature type="compositionally biased region" description="Basic residues" evidence="7">
    <location>
        <begin position="367"/>
        <end position="380"/>
    </location>
</feature>
<reference evidence="10 11" key="1">
    <citation type="journal article" date="2024" name="Nat. Commun.">
        <title>Phylogenomics reveals the evolutionary origins of lichenization in chlorophyte algae.</title>
        <authorList>
            <person name="Puginier C."/>
            <person name="Libourel C."/>
            <person name="Otte J."/>
            <person name="Skaloud P."/>
            <person name="Haon M."/>
            <person name="Grisel S."/>
            <person name="Petersen M."/>
            <person name="Berrin J.G."/>
            <person name="Delaux P.M."/>
            <person name="Dal Grande F."/>
            <person name="Keller J."/>
        </authorList>
    </citation>
    <scope>NUCLEOTIDE SEQUENCE [LARGE SCALE GENOMIC DNA]</scope>
    <source>
        <strain evidence="10 11">SAG 2145</strain>
    </source>
</reference>
<evidence type="ECO:0000256" key="2">
    <source>
        <dbReference type="ARBA" id="ARBA00022723"/>
    </source>
</evidence>
<keyword evidence="4" id="KW-0833">Ubl conjugation pathway</keyword>
<gene>
    <name evidence="10" type="ORF">WJX74_007107</name>
</gene>
<sequence>MSSAKRRKVEAWICDSCTFLNEGDGTVCTVCEVARGLDSGAGWTCHNCTLENASSQKKCAACELPCLAVVSSRPGPSFGNMPLEVGSEGKAGPCTSGPSAPAFAPHAPEGSNLEDQCWLDTCGCSHSRLQLCQSLLQACREMDSQKDVQSSCIHCSCCKKTLLWRDLQTFLPAASQARVSQAIFKAALGKALEVRPAEALKEAPLPPPPEATCPFCPTHPAMIPITGPCLLTVAQLRAALTARDVKPARLKAACLQQLRGACHEATAACLSCDGMRLASSGLCIRLSDQRQENVDHNSGSGRAQNKPSDSGNAPAAAPQQGEQQGLTWLDQVGGCRAKRLCVLLHPLHGLLTQQDEAGPSKGNQKQLRQKKPKKAKKPKRNSGTGYGGEGADDDYHYHYNSHPSWDQQPGAEARAAAQKREQEADTEVAARFAQIQSMICDSKALTASGAPALPLDLCAILRAGPVKTCLRLLLQNDSLMDIGSRAELYQATINLLRCLGSWQELVTILAEPADSLGNDPEPETRGSDPVPSVLSALAGLDQQCRIYKRSAAELADSEEDIELLSLALDVSSLLPSLQTSLESMRHLEARAAAAVEVGAAAMEAAGGAANGQPVPSQPASEQPLELRYKAALKPLQFTDHKLVGGDYYFDRDCSKTGGGGEIMKKRLRRLTQEMSTLSTSLPLSLCSSVLIAHDESRLDVYKALIFGPDPDTPYANGCFIFDIYLPPSYPSVPPKVQFLTTGGGRARFNPNLYNCGKVCLSLLGTWSGPSWDAAQSTLLQVLISIQSMIFVSDPYYNEPGYEHTRNTAGGQQASRAYDEEQQFNTMMYAILPALAAPCPAFADAIREHFTLKASAVEECCSKWVAGCSNKGLQKQMKTALADIKKGLKALSKGKGPAQPSNPLPPTASAPAPSYLSQIINLFE</sequence>
<dbReference type="Gene3D" id="3.10.110.10">
    <property type="entry name" value="Ubiquitin Conjugating Enzyme"/>
    <property type="match status" value="1"/>
</dbReference>
<feature type="domain" description="RanBP2-type" evidence="9">
    <location>
        <begin position="38"/>
        <end position="65"/>
    </location>
</feature>
<feature type="region of interest" description="Disordered" evidence="7">
    <location>
        <begin position="293"/>
        <end position="322"/>
    </location>
</feature>
<dbReference type="SMART" id="SM00212">
    <property type="entry name" value="UBCc"/>
    <property type="match status" value="1"/>
</dbReference>
<evidence type="ECO:0000256" key="4">
    <source>
        <dbReference type="ARBA" id="ARBA00022786"/>
    </source>
</evidence>